<protein>
    <submittedName>
        <fullName evidence="3">CarboxypepD_reg-like domain-containing protein</fullName>
    </submittedName>
</protein>
<dbReference type="OrthoDB" id="1433475at2"/>
<dbReference type="RefSeq" id="WP_093365777.1">
    <property type="nucleotide sequence ID" value="NZ_FNCW01000003.1"/>
</dbReference>
<dbReference type="InterPro" id="IPR001309">
    <property type="entry name" value="Pept_C14_p20"/>
</dbReference>
<dbReference type="AlphaFoldDB" id="A0A1G7V8U7"/>
<sequence>MKSSLTLALFMFISGVSLSAQSLRGRVVEAGKQQGIPFVTVQLGDNYGVISNAEGYFILQHKTTDTDSPLIFSSMGFETLEIPVKDFTDNQVISLKPATYELDEVLLFDKQLSAEEILEKFKANAKENHQLSNARVQVFLRSDNDYKAERFGIDVKKASFLSKSERREMNENMKNLGKKITQTASTSYKERLTDIYAFEDTLINHHQKALNLINRKTTFNTEDIQEQVFFELLRSLESPNSFKVKSGIIPLDRDLSLNDLLEDMEEDQLKLPDTLRHKNAWRSESYKKHATQFNSDFFTSPKYYTYELVGVTKVYGEPCYHIKFSPDRRKGKYTGDLYIHTQDFGMVSYRYDLEEGRKAMSVNLKFVLGIKANTFADSGFLIFSKNSDNIYYPKYIKQTDGDYAYINRSLSFKENNPNRSERKKMTLEFEMEFNLIETIEYVGVEYQSIAPELKSTLSFEDYVLIDEVEEYDAGYWKDYNIIEATEAIKMYK</sequence>
<organism evidence="3 4">
    <name type="scientific">Psychroflexus sediminis</name>
    <dbReference type="NCBI Taxonomy" id="470826"/>
    <lineage>
        <taxon>Bacteria</taxon>
        <taxon>Pseudomonadati</taxon>
        <taxon>Bacteroidota</taxon>
        <taxon>Flavobacteriia</taxon>
        <taxon>Flavobacteriales</taxon>
        <taxon>Flavobacteriaceae</taxon>
        <taxon>Psychroflexus</taxon>
    </lineage>
</organism>
<dbReference type="SUPFAM" id="SSF49464">
    <property type="entry name" value="Carboxypeptidase regulatory domain-like"/>
    <property type="match status" value="1"/>
</dbReference>
<keyword evidence="1" id="KW-0732">Signal</keyword>
<evidence type="ECO:0000259" key="2">
    <source>
        <dbReference type="PROSITE" id="PS50208"/>
    </source>
</evidence>
<dbReference type="PROSITE" id="PS50208">
    <property type="entry name" value="CASPASE_P20"/>
    <property type="match status" value="1"/>
</dbReference>
<dbReference type="Pfam" id="PF13715">
    <property type="entry name" value="CarbopepD_reg_2"/>
    <property type="match status" value="1"/>
</dbReference>
<accession>A0A1G7V8U7</accession>
<dbReference type="EMBL" id="FNCW01000003">
    <property type="protein sequence ID" value="SDG55759.1"/>
    <property type="molecule type" value="Genomic_DNA"/>
</dbReference>
<dbReference type="InterPro" id="IPR008969">
    <property type="entry name" value="CarboxyPept-like_regulatory"/>
</dbReference>
<name>A0A1G7V8U7_9FLAO</name>
<evidence type="ECO:0000256" key="1">
    <source>
        <dbReference type="SAM" id="SignalP"/>
    </source>
</evidence>
<dbReference type="GO" id="GO:0006508">
    <property type="term" value="P:proteolysis"/>
    <property type="evidence" value="ECO:0007669"/>
    <property type="project" value="InterPro"/>
</dbReference>
<feature type="chain" id="PRO_5011735586" evidence="1">
    <location>
        <begin position="20"/>
        <end position="492"/>
    </location>
</feature>
<feature type="signal peptide" evidence="1">
    <location>
        <begin position="1"/>
        <end position="19"/>
    </location>
</feature>
<keyword evidence="4" id="KW-1185">Reference proteome</keyword>
<feature type="domain" description="Caspase family p20" evidence="2">
    <location>
        <begin position="70"/>
        <end position="140"/>
    </location>
</feature>
<dbReference type="GO" id="GO:0004197">
    <property type="term" value="F:cysteine-type endopeptidase activity"/>
    <property type="evidence" value="ECO:0007669"/>
    <property type="project" value="InterPro"/>
</dbReference>
<reference evidence="3 4" key="1">
    <citation type="submission" date="2016-10" db="EMBL/GenBank/DDBJ databases">
        <authorList>
            <person name="de Groot N.N."/>
        </authorList>
    </citation>
    <scope>NUCLEOTIDE SEQUENCE [LARGE SCALE GENOMIC DNA]</scope>
    <source>
        <strain evidence="3 4">DSM 19803</strain>
    </source>
</reference>
<dbReference type="STRING" id="470826.SAMN04488027_103133"/>
<dbReference type="Proteomes" id="UP000199296">
    <property type="component" value="Unassembled WGS sequence"/>
</dbReference>
<proteinExistence type="predicted"/>
<evidence type="ECO:0000313" key="3">
    <source>
        <dbReference type="EMBL" id="SDG55759.1"/>
    </source>
</evidence>
<gene>
    <name evidence="3" type="ORF">SAMN04488027_103133</name>
</gene>
<evidence type="ECO:0000313" key="4">
    <source>
        <dbReference type="Proteomes" id="UP000199296"/>
    </source>
</evidence>